<dbReference type="GO" id="GO:0004803">
    <property type="term" value="F:transposase activity"/>
    <property type="evidence" value="ECO:0007669"/>
    <property type="project" value="InterPro"/>
</dbReference>
<dbReference type="SUPFAM" id="SSF48295">
    <property type="entry name" value="TrpR-like"/>
    <property type="match status" value="1"/>
</dbReference>
<accession>G0GAB8</accession>
<dbReference type="InterPro" id="IPR012337">
    <property type="entry name" value="RNaseH-like_sf"/>
</dbReference>
<dbReference type="KEGG" id="stq:Spith_1473"/>
<dbReference type="GO" id="GO:0006313">
    <property type="term" value="P:DNA transposition"/>
    <property type="evidence" value="ECO:0007669"/>
    <property type="project" value="InterPro"/>
</dbReference>
<dbReference type="PANTHER" id="PTHR46889:SF4">
    <property type="entry name" value="TRANSPOSASE INSO FOR INSERTION SEQUENCE ELEMENT IS911B-RELATED"/>
    <property type="match status" value="1"/>
</dbReference>
<dbReference type="GO" id="GO:0043565">
    <property type="term" value="F:sequence-specific DNA binding"/>
    <property type="evidence" value="ECO:0007669"/>
    <property type="project" value="InterPro"/>
</dbReference>
<proteinExistence type="predicted"/>
<dbReference type="Gene3D" id="3.30.420.10">
    <property type="entry name" value="Ribonuclease H-like superfamily/Ribonuclease H"/>
    <property type="match status" value="1"/>
</dbReference>
<dbReference type="HOGENOM" id="CLU_027402_36_0_12"/>
<dbReference type="NCBIfam" id="NF033516">
    <property type="entry name" value="transpos_IS3"/>
    <property type="match status" value="1"/>
</dbReference>
<dbReference type="InterPro" id="IPR036397">
    <property type="entry name" value="RNaseH_sf"/>
</dbReference>
<dbReference type="SUPFAM" id="SSF53098">
    <property type="entry name" value="Ribonuclease H-like"/>
    <property type="match status" value="1"/>
</dbReference>
<dbReference type="AlphaFoldDB" id="G0GAB8"/>
<dbReference type="Gene3D" id="1.10.10.10">
    <property type="entry name" value="Winged helix-like DNA-binding domain superfamily/Winged helix DNA-binding domain"/>
    <property type="match status" value="1"/>
</dbReference>
<gene>
    <name evidence="3" type="ordered locus">Spith_1473</name>
</gene>
<dbReference type="InterPro" id="IPR048020">
    <property type="entry name" value="Transpos_IS3"/>
</dbReference>
<evidence type="ECO:0000259" key="2">
    <source>
        <dbReference type="PROSITE" id="PS50994"/>
    </source>
</evidence>
<dbReference type="InterPro" id="IPR002514">
    <property type="entry name" value="Transposase_8"/>
</dbReference>
<keyword evidence="4" id="KW-1185">Reference proteome</keyword>
<dbReference type="PANTHER" id="PTHR46889">
    <property type="entry name" value="TRANSPOSASE INSF FOR INSERTION SEQUENCE IS3B-RELATED"/>
    <property type="match status" value="1"/>
</dbReference>
<organism evidence="3 4">
    <name type="scientific">Winmispira thermophila (strain ATCC 700085 / DSM 6578 / Z-1203)</name>
    <name type="common">Spirochaeta thermophila</name>
    <dbReference type="NCBI Taxonomy" id="869211"/>
    <lineage>
        <taxon>Bacteria</taxon>
        <taxon>Pseudomonadati</taxon>
        <taxon>Spirochaetota</taxon>
        <taxon>Spirochaetia</taxon>
        <taxon>Winmispirales</taxon>
        <taxon>Winmispiraceae</taxon>
        <taxon>Winmispira</taxon>
    </lineage>
</organism>
<protein>
    <submittedName>
        <fullName evidence="3">Transposase IS3/IS911 family protein</fullName>
    </submittedName>
</protein>
<dbReference type="InterPro" id="IPR025948">
    <property type="entry name" value="HTH-like_dom"/>
</dbReference>
<name>G0GAB8_WINT7</name>
<feature type="coiled-coil region" evidence="1">
    <location>
        <begin position="54"/>
        <end position="88"/>
    </location>
</feature>
<feature type="domain" description="Integrase catalytic" evidence="2">
    <location>
        <begin position="210"/>
        <end position="377"/>
    </location>
</feature>
<sequence length="385" mass="45237">MKKRTWTTEEKLAIVLEGLRGERQIAEICREHQISQTMYYRWRDRFLEGGTRALADGRKEKDTYRAKIEQLEKIIAKQAIQIEILKKNEGAVGEIEAVERLVGEGYRVKDACEAFGVSRSRYYARRKRGQKVGKKREEKERDDGRLMEKIRDLVGEHPYWGYRRVAWWLRRREGEEVSEKRVRGLMKGAGLMCRREKKKARRGSGRGKPVARRPREWWGIDMTKVLVKGIGWVYLVIVLDWYTKKLVGWKVSVRGRSEEWCAAMEMAVEREFPEGVRGRGLRLVSDNGSQPLSRSFMKAMEVLGIEQVFTSYNNPKGNADTERMIRTMKEELLWLREWEHVGELEEAVRGWAEEYNQHYVHSALGYRSPEEYEALWAQMQGEEVA</sequence>
<evidence type="ECO:0000256" key="1">
    <source>
        <dbReference type="SAM" id="Coils"/>
    </source>
</evidence>
<dbReference type="Pfam" id="PF13276">
    <property type="entry name" value="HTH_21"/>
    <property type="match status" value="1"/>
</dbReference>
<dbReference type="InterPro" id="IPR010921">
    <property type="entry name" value="Trp_repressor/repl_initiator"/>
</dbReference>
<dbReference type="Pfam" id="PF00665">
    <property type="entry name" value="rve"/>
    <property type="match status" value="1"/>
</dbReference>
<dbReference type="EMBL" id="CP002903">
    <property type="protein sequence ID" value="AEJ61737.1"/>
    <property type="molecule type" value="Genomic_DNA"/>
</dbReference>
<keyword evidence="1" id="KW-0175">Coiled coil</keyword>
<dbReference type="InterPro" id="IPR001584">
    <property type="entry name" value="Integrase_cat-core"/>
</dbReference>
<dbReference type="Pfam" id="PF01527">
    <property type="entry name" value="HTH_Tnp_1"/>
    <property type="match status" value="1"/>
</dbReference>
<evidence type="ECO:0000313" key="3">
    <source>
        <dbReference type="EMBL" id="AEJ61737.1"/>
    </source>
</evidence>
<dbReference type="Proteomes" id="UP000007254">
    <property type="component" value="Chromosome"/>
</dbReference>
<reference evidence="3 4" key="1">
    <citation type="submission" date="2011-06" db="EMBL/GenBank/DDBJ databases">
        <title>The complete genome of Spirochaeta thermophila DSM 6578.</title>
        <authorList>
            <consortium name="US DOE Joint Genome Institute (JGI-PGF)"/>
            <person name="Lucas S."/>
            <person name="Lapidus A."/>
            <person name="Bruce D."/>
            <person name="Goodwin L."/>
            <person name="Pitluck S."/>
            <person name="Peters L."/>
            <person name="Kyrpides N."/>
            <person name="Mavromatis K."/>
            <person name="Ivanova N."/>
            <person name="Mikailova N."/>
            <person name="Pagani I."/>
            <person name="Chertkov O."/>
            <person name="Detter J.C."/>
            <person name="Tapia R."/>
            <person name="Han C."/>
            <person name="Land M."/>
            <person name="Hauser L."/>
            <person name="Markowitz V."/>
            <person name="Cheng J.-F."/>
            <person name="Hugenholtz P."/>
            <person name="Woyke T."/>
            <person name="Wu D."/>
            <person name="Spring S."/>
            <person name="Merkhoffer B."/>
            <person name="Schneider S."/>
            <person name="Klenk H.-P."/>
            <person name="Eisen J.A."/>
        </authorList>
    </citation>
    <scope>NUCLEOTIDE SEQUENCE [LARGE SCALE GENOMIC DNA]</scope>
    <source>
        <strain evidence="4">ATCC 700085 / DSM 6578 / Z-1203</strain>
    </source>
</reference>
<dbReference type="PROSITE" id="PS50994">
    <property type="entry name" value="INTEGRASE"/>
    <property type="match status" value="1"/>
</dbReference>
<evidence type="ECO:0000313" key="4">
    <source>
        <dbReference type="Proteomes" id="UP000007254"/>
    </source>
</evidence>
<dbReference type="InterPro" id="IPR050900">
    <property type="entry name" value="Transposase_IS3/IS150/IS904"/>
</dbReference>
<dbReference type="GO" id="GO:0015074">
    <property type="term" value="P:DNA integration"/>
    <property type="evidence" value="ECO:0007669"/>
    <property type="project" value="InterPro"/>
</dbReference>
<dbReference type="InterPro" id="IPR036388">
    <property type="entry name" value="WH-like_DNA-bd_sf"/>
</dbReference>